<gene>
    <name evidence="1" type="ORF">CS063_14560</name>
</gene>
<organism evidence="1 2">
    <name type="scientific">Sporanaerobium hydrogeniformans</name>
    <dbReference type="NCBI Taxonomy" id="3072179"/>
    <lineage>
        <taxon>Bacteria</taxon>
        <taxon>Bacillati</taxon>
        <taxon>Bacillota</taxon>
        <taxon>Clostridia</taxon>
        <taxon>Lachnospirales</taxon>
        <taxon>Lachnospiraceae</taxon>
        <taxon>Sporanaerobium</taxon>
    </lineage>
</organism>
<protein>
    <submittedName>
        <fullName evidence="1">Methyl-accepting chemotaxis protein</fullName>
    </submittedName>
</protein>
<reference evidence="1" key="1">
    <citation type="submission" date="2017-10" db="EMBL/GenBank/DDBJ databases">
        <title>Genome sequence of cellulolytic Lachnospiraceae bacterium XHS1971 isolated from hotspring sediment.</title>
        <authorList>
            <person name="Vasudevan G."/>
            <person name="Joshi A.J."/>
            <person name="Hivarkar S."/>
            <person name="Lanjekar V.B."/>
            <person name="Dhakephalkar P.K."/>
            <person name="Dagar S."/>
        </authorList>
    </citation>
    <scope>NUCLEOTIDE SEQUENCE</scope>
    <source>
        <strain evidence="1">XHS1971</strain>
    </source>
</reference>
<sequence>MDMKFKTIGTKLLVFILPVIILAMLILTVISANFSTNIIEKKIEEQMTAELSAQKNKIEQSLHIVASTATNISRTVGTTYKNLKLSDYEKMLQQIILDNDIVLGSGLWFEPYAYDSTEQYVGPYIYKDGDNVVVTYDYSNESYDYFSKDYYTKAKNSYTAIITDPYYDETSKLIMASCSTPIMDDSNTFIGCVTVDIELSSIQNLVKNIKVGQNGSAILISGTGVYLGSQDNTKVTSSLNIKEDNNKSLAQAGAYILNSESGTTTYEAVDGTYNLYYDTINGVGWKLIIQMPQSELNQPVKHLIAILSVICIIAVILSILSVVIQVKSISKSIKIVQAFAENLAEGDFTIESLPIKTKDELGHMGNSLNKMFGSNKNVIKNILSHARNISVSSNKLSHSATKLLSQFRNIENYMGIVNEATMSASAATEEVNASTQEVNASVSILVNETDRGKEMSDEIRIRANKIGESSQKAYEYAIQLSIQYEQELQKSIQNANIVKNIQIMADAIAGIAEQINLLSLNASIEAARAGENGKGFAVVATEIGKLAHETSKSVTEIQNTITDVQDAFGSLTEESKTLLNFVQETVTPDYNNFVEIARQYGKDAESIEENSKKISDMSINIKTIMHEVSDAIQSICESAQSTADNSSKIMLSVNEVSQVVKEVSNMSKDHEEIANDLNQVVEKFKTN</sequence>
<dbReference type="EMBL" id="PEDL01000021">
    <property type="protein sequence ID" value="PHV69641.1"/>
    <property type="molecule type" value="Genomic_DNA"/>
</dbReference>
<comment type="caution">
    <text evidence="1">The sequence shown here is derived from an EMBL/GenBank/DDBJ whole genome shotgun (WGS) entry which is preliminary data.</text>
</comment>
<evidence type="ECO:0000313" key="2">
    <source>
        <dbReference type="Proteomes" id="UP000224460"/>
    </source>
</evidence>
<dbReference type="Proteomes" id="UP000224460">
    <property type="component" value="Unassembled WGS sequence"/>
</dbReference>
<name>A0AC61DA86_9FIRM</name>
<keyword evidence="2" id="KW-1185">Reference proteome</keyword>
<proteinExistence type="predicted"/>
<accession>A0AC61DA86</accession>
<evidence type="ECO:0000313" key="1">
    <source>
        <dbReference type="EMBL" id="PHV69641.1"/>
    </source>
</evidence>